<feature type="compositionally biased region" description="Polar residues" evidence="2">
    <location>
        <begin position="63"/>
        <end position="75"/>
    </location>
</feature>
<evidence type="ECO:0000256" key="2">
    <source>
        <dbReference type="SAM" id="MobiDB-lite"/>
    </source>
</evidence>
<gene>
    <name evidence="6" type="ORF">OCV69_00145</name>
</gene>
<sequence>MKKKRSSRFSASVLLPMVIALCLGLTACGASAAGGKNEAETVMETAAAAGDTQGETVTEGGDSLTSPASLSSPQTAGRKLIRNVDLWAETEDFEGLLRSIHEQVASLSGYVEQSDVSGSSIQRDSRPSRRHASITARIPADQLDSFLQVVEDQANVTERSETATDVTLQYSDLESRKKTLTTEQERIWALLEKADTLEAVIALEERLSEIRYQLESMESQLKLYDNQVDYSTVSIHISEVAVYTPTGSQSVGTRIQDGFKRNLTSVKTAVVDLFVLVASTLPIWLPVILVFAAAAAGIRYNIGRNSSGEKGKKDEKPKKKLDDLRPGGTPPGGPSDPSAK</sequence>
<evidence type="ECO:0000256" key="4">
    <source>
        <dbReference type="SAM" id="SignalP"/>
    </source>
</evidence>
<feature type="chain" id="PRO_5046900839" evidence="4">
    <location>
        <begin position="33"/>
        <end position="340"/>
    </location>
</feature>
<dbReference type="InterPro" id="IPR025645">
    <property type="entry name" value="DUF4349"/>
</dbReference>
<feature type="signal peptide" evidence="4">
    <location>
        <begin position="1"/>
        <end position="32"/>
    </location>
</feature>
<evidence type="ECO:0000256" key="1">
    <source>
        <dbReference type="SAM" id="Coils"/>
    </source>
</evidence>
<keyword evidence="3" id="KW-1133">Transmembrane helix</keyword>
<keyword evidence="1" id="KW-0175">Coiled coil</keyword>
<keyword evidence="4" id="KW-0732">Signal</keyword>
<dbReference type="Proteomes" id="UP001652395">
    <property type="component" value="Unassembled WGS sequence"/>
</dbReference>
<dbReference type="EMBL" id="JAOQJF010000001">
    <property type="protein sequence ID" value="MCU6798364.1"/>
    <property type="molecule type" value="Genomic_DNA"/>
</dbReference>
<keyword evidence="3" id="KW-0812">Transmembrane</keyword>
<evidence type="ECO:0000313" key="6">
    <source>
        <dbReference type="EMBL" id="MCU6798364.1"/>
    </source>
</evidence>
<evidence type="ECO:0000259" key="5">
    <source>
        <dbReference type="Pfam" id="PF14257"/>
    </source>
</evidence>
<keyword evidence="7" id="KW-1185">Reference proteome</keyword>
<feature type="domain" description="DUF4349" evidence="5">
    <location>
        <begin position="78"/>
        <end position="293"/>
    </location>
</feature>
<organism evidence="6 7">
    <name type="scientific">Alitiscatomonas aceti</name>
    <dbReference type="NCBI Taxonomy" id="2981724"/>
    <lineage>
        <taxon>Bacteria</taxon>
        <taxon>Bacillati</taxon>
        <taxon>Bacillota</taxon>
        <taxon>Clostridia</taxon>
        <taxon>Lachnospirales</taxon>
        <taxon>Lachnospiraceae</taxon>
        <taxon>Alitiscatomonas</taxon>
    </lineage>
</organism>
<dbReference type="Pfam" id="PF14257">
    <property type="entry name" value="DUF4349"/>
    <property type="match status" value="1"/>
</dbReference>
<feature type="compositionally biased region" description="Basic and acidic residues" evidence="2">
    <location>
        <begin position="307"/>
        <end position="325"/>
    </location>
</feature>
<accession>A0ABT2UUM6</accession>
<feature type="transmembrane region" description="Helical" evidence="3">
    <location>
        <begin position="283"/>
        <end position="302"/>
    </location>
</feature>
<keyword evidence="3" id="KW-0472">Membrane</keyword>
<comment type="caution">
    <text evidence="6">The sequence shown here is derived from an EMBL/GenBank/DDBJ whole genome shotgun (WGS) entry which is preliminary data.</text>
</comment>
<dbReference type="PROSITE" id="PS51257">
    <property type="entry name" value="PROKAR_LIPOPROTEIN"/>
    <property type="match status" value="1"/>
</dbReference>
<reference evidence="6 7" key="1">
    <citation type="journal article" date="2021" name="ISME Commun">
        <title>Automated analysis of genomic sequences facilitates high-throughput and comprehensive description of bacteria.</title>
        <authorList>
            <person name="Hitch T.C.A."/>
        </authorList>
    </citation>
    <scope>NUCLEOTIDE SEQUENCE [LARGE SCALE GENOMIC DNA]</scope>
    <source>
        <strain evidence="7">f_CCE</strain>
    </source>
</reference>
<dbReference type="RefSeq" id="WP_158356886.1">
    <property type="nucleotide sequence ID" value="NZ_JAOQJF010000001.1"/>
</dbReference>
<feature type="region of interest" description="Disordered" evidence="2">
    <location>
        <begin position="49"/>
        <end position="75"/>
    </location>
</feature>
<evidence type="ECO:0000313" key="7">
    <source>
        <dbReference type="Proteomes" id="UP001652395"/>
    </source>
</evidence>
<protein>
    <submittedName>
        <fullName evidence="6">DUF4349 domain-containing protein</fullName>
    </submittedName>
</protein>
<proteinExistence type="predicted"/>
<feature type="coiled-coil region" evidence="1">
    <location>
        <begin position="200"/>
        <end position="227"/>
    </location>
</feature>
<feature type="region of interest" description="Disordered" evidence="2">
    <location>
        <begin position="303"/>
        <end position="340"/>
    </location>
</feature>
<evidence type="ECO:0000256" key="3">
    <source>
        <dbReference type="SAM" id="Phobius"/>
    </source>
</evidence>
<name>A0ABT2UUM6_9FIRM</name>